<dbReference type="EMBL" id="JANTHZ010000002">
    <property type="protein sequence ID" value="MCS0494651.1"/>
    <property type="molecule type" value="Genomic_DNA"/>
</dbReference>
<dbReference type="GO" id="GO:0006102">
    <property type="term" value="P:isocitrate metabolic process"/>
    <property type="evidence" value="ECO:0007669"/>
    <property type="project" value="TreeGrafter"/>
</dbReference>
<dbReference type="GO" id="GO:0000287">
    <property type="term" value="F:magnesium ion binding"/>
    <property type="evidence" value="ECO:0007669"/>
    <property type="project" value="InterPro"/>
</dbReference>
<dbReference type="PROSITE" id="PS00470">
    <property type="entry name" value="IDH_IMDH"/>
    <property type="match status" value="1"/>
</dbReference>
<dbReference type="SMART" id="SM01329">
    <property type="entry name" value="Iso_dh"/>
    <property type="match status" value="1"/>
</dbReference>
<evidence type="ECO:0000256" key="1">
    <source>
        <dbReference type="ARBA" id="ARBA00007769"/>
    </source>
</evidence>
<comment type="caution">
    <text evidence="4">The sequence shown here is derived from an EMBL/GenBank/DDBJ whole genome shotgun (WGS) entry which is preliminary data.</text>
</comment>
<dbReference type="InterPro" id="IPR024084">
    <property type="entry name" value="IsoPropMal-DH-like_dom"/>
</dbReference>
<evidence type="ECO:0000259" key="3">
    <source>
        <dbReference type="SMART" id="SM01329"/>
    </source>
</evidence>
<sequence length="397" mass="41412">MTSNSTDAIPVALLPGDGIGPEISAAVTEIVDAAGAGIEWIPCAAGERVFRGGDPTGLPAATIDTIRRCGVALKAPLATPLGGGERSANVRLRETFETFAAIRPAAVLPGLEGHARFPGVDLVLIRENLEDLYLGLEYGLDRGVSVALKANSQTNTRRICQAAFAVAQALGRRRVTGISKSNILKVTDGGFDRIFDEEAARWKGIEADRILVDAAACRLVTRPESFDVIVTSNLYGDILSDLTAGLVGGLGVCASINLGREVALFEAVHGTAPDIAGRNLANPTALLRAAVLLLDHVGRFAAARRIERALALVLREGSALTSDLAANGAGVSTSDFTRTVIAAMSRVSAEGGTPQWRAPSFDAIEGRSWPSGELRDFLRGALPTAMEQAAGQAARAG</sequence>
<proteinExistence type="inferred from homology"/>
<dbReference type="GO" id="GO:0006099">
    <property type="term" value="P:tricarboxylic acid cycle"/>
    <property type="evidence" value="ECO:0007669"/>
    <property type="project" value="TreeGrafter"/>
</dbReference>
<evidence type="ECO:0000313" key="5">
    <source>
        <dbReference type="Proteomes" id="UP001151088"/>
    </source>
</evidence>
<dbReference type="RefSeq" id="WP_258731677.1">
    <property type="nucleotide sequence ID" value="NZ_JANTHZ010000002.1"/>
</dbReference>
<dbReference type="Gene3D" id="3.40.718.10">
    <property type="entry name" value="Isopropylmalate Dehydrogenase"/>
    <property type="match status" value="1"/>
</dbReference>
<dbReference type="Proteomes" id="UP001151088">
    <property type="component" value="Unassembled WGS sequence"/>
</dbReference>
<dbReference type="GO" id="GO:0051287">
    <property type="term" value="F:NAD binding"/>
    <property type="evidence" value="ECO:0007669"/>
    <property type="project" value="InterPro"/>
</dbReference>
<dbReference type="AlphaFoldDB" id="A0A9X2P9R2"/>
<dbReference type="PANTHER" id="PTHR11835">
    <property type="entry name" value="DECARBOXYLATING DEHYDROGENASES-ISOCITRATE, ISOPROPYLMALATE, TARTRATE"/>
    <property type="match status" value="1"/>
</dbReference>
<evidence type="ECO:0000313" key="4">
    <source>
        <dbReference type="EMBL" id="MCS0494651.1"/>
    </source>
</evidence>
<name>A0A9X2P9R2_9HYPH</name>
<organism evidence="4 5">
    <name type="scientific">Ancylobacter mangrovi</name>
    <dbReference type="NCBI Taxonomy" id="2972472"/>
    <lineage>
        <taxon>Bacteria</taxon>
        <taxon>Pseudomonadati</taxon>
        <taxon>Pseudomonadota</taxon>
        <taxon>Alphaproteobacteria</taxon>
        <taxon>Hyphomicrobiales</taxon>
        <taxon>Xanthobacteraceae</taxon>
        <taxon>Ancylobacter</taxon>
    </lineage>
</organism>
<reference evidence="4" key="1">
    <citation type="submission" date="2022-08" db="EMBL/GenBank/DDBJ databases">
        <authorList>
            <person name="Li F."/>
        </authorList>
    </citation>
    <scope>NUCLEOTIDE SEQUENCE</scope>
    <source>
        <strain evidence="4">MQZ15Z-1</strain>
    </source>
</reference>
<evidence type="ECO:0000256" key="2">
    <source>
        <dbReference type="ARBA" id="ARBA00023002"/>
    </source>
</evidence>
<dbReference type="SUPFAM" id="SSF53659">
    <property type="entry name" value="Isocitrate/Isopropylmalate dehydrogenase-like"/>
    <property type="match status" value="1"/>
</dbReference>
<dbReference type="InterPro" id="IPR019818">
    <property type="entry name" value="IsoCit/isopropylmalate_DH_CS"/>
</dbReference>
<gene>
    <name evidence="4" type="ORF">NVS89_06035</name>
</gene>
<feature type="domain" description="Isopropylmalate dehydrogenase-like" evidence="3">
    <location>
        <begin position="10"/>
        <end position="340"/>
    </location>
</feature>
<keyword evidence="2" id="KW-0560">Oxidoreductase</keyword>
<comment type="similarity">
    <text evidence="1">Belongs to the isocitrate and isopropylmalate dehydrogenases family.</text>
</comment>
<dbReference type="PANTHER" id="PTHR11835:SF34">
    <property type="entry name" value="ISOCITRATE DEHYDROGENASE [NAD] SUBUNIT ALPHA, MITOCHONDRIAL"/>
    <property type="match status" value="1"/>
</dbReference>
<accession>A0A9X2P9R2</accession>
<keyword evidence="5" id="KW-1185">Reference proteome</keyword>
<dbReference type="Pfam" id="PF00180">
    <property type="entry name" value="Iso_dh"/>
    <property type="match status" value="1"/>
</dbReference>
<protein>
    <submittedName>
        <fullName evidence="4">Isocitrate/isopropylmalate family dehydrogenase</fullName>
    </submittedName>
</protein>
<dbReference type="GO" id="GO:0004449">
    <property type="term" value="F:isocitrate dehydrogenase (NAD+) activity"/>
    <property type="evidence" value="ECO:0007669"/>
    <property type="project" value="TreeGrafter"/>
</dbReference>